<keyword evidence="8" id="KW-1185">Reference proteome</keyword>
<dbReference type="SUPFAM" id="SSF52833">
    <property type="entry name" value="Thioredoxin-like"/>
    <property type="match status" value="1"/>
</dbReference>
<evidence type="ECO:0000256" key="4">
    <source>
        <dbReference type="PIRSR" id="PIRSR603782-2"/>
    </source>
</evidence>
<keyword evidence="2 3" id="KW-0186">Copper</keyword>
<feature type="domain" description="Thioredoxin" evidence="6">
    <location>
        <begin position="61"/>
        <end position="227"/>
    </location>
</feature>
<dbReference type="HOGENOM" id="CLU_050131_2_1_0"/>
<reference evidence="7 8" key="1">
    <citation type="submission" date="2007-08" db="EMBL/GenBank/DDBJ databases">
        <title>Complete sequence of Roseiflexus castenholzii DSM 13941.</title>
        <authorList>
            <consortium name="US DOE Joint Genome Institute"/>
            <person name="Copeland A."/>
            <person name="Lucas S."/>
            <person name="Lapidus A."/>
            <person name="Barry K."/>
            <person name="Glavina del Rio T."/>
            <person name="Dalin E."/>
            <person name="Tice H."/>
            <person name="Pitluck S."/>
            <person name="Thompson L.S."/>
            <person name="Brettin T."/>
            <person name="Bruce D."/>
            <person name="Detter J.C."/>
            <person name="Han C."/>
            <person name="Tapia R."/>
            <person name="Schmutz J."/>
            <person name="Larimer F."/>
            <person name="Land M."/>
            <person name="Hauser L."/>
            <person name="Kyrpides N."/>
            <person name="Mikhailova N."/>
            <person name="Bryant D.A."/>
            <person name="Hanada S."/>
            <person name="Tsukatani Y."/>
            <person name="Richardson P."/>
        </authorList>
    </citation>
    <scope>NUCLEOTIDE SEQUENCE [LARGE SCALE GENOMIC DNA]</scope>
    <source>
        <strain evidence="8">DSM 13941 / HLO8</strain>
    </source>
</reference>
<evidence type="ECO:0000313" key="7">
    <source>
        <dbReference type="EMBL" id="ABU57665.1"/>
    </source>
</evidence>
<dbReference type="InterPro" id="IPR036249">
    <property type="entry name" value="Thioredoxin-like_sf"/>
</dbReference>
<gene>
    <name evidence="7" type="ordered locus">Rcas_1572</name>
</gene>
<proteinExistence type="inferred from homology"/>
<organism evidence="7 8">
    <name type="scientific">Roseiflexus castenholzii (strain DSM 13941 / HLO8)</name>
    <dbReference type="NCBI Taxonomy" id="383372"/>
    <lineage>
        <taxon>Bacteria</taxon>
        <taxon>Bacillati</taxon>
        <taxon>Chloroflexota</taxon>
        <taxon>Chloroflexia</taxon>
        <taxon>Chloroflexales</taxon>
        <taxon>Roseiflexineae</taxon>
        <taxon>Roseiflexaceae</taxon>
        <taxon>Roseiflexus</taxon>
    </lineage>
</organism>
<evidence type="ECO:0000313" key="8">
    <source>
        <dbReference type="Proteomes" id="UP000000263"/>
    </source>
</evidence>
<sequence length="250" mass="27466">MRSSSSQVGATSLSRSVRPVESSRPASVFWVRRALYGVAALFAALVLLILWFAIARPVQVLPRIGQAPAFMLTDQDGRWISDADLRGRVLIINFAHTRCGERCAAMERSLLTLVDALRADGRLGTQVRLVTISVDADGDTPPALRAYAERMNVAAPEEWIFLTGSARELKQLIGGGYGVYYRMNGETVDLVDQRAVLVDETGLLRAEYDGTRLDPAIVLRDIGLVEQEANSSATARPIYEAAHIFVCYPR</sequence>
<dbReference type="AlphaFoldDB" id="A7NJJ5"/>
<name>A7NJJ5_ROSCS</name>
<keyword evidence="3" id="KW-0479">Metal-binding</keyword>
<keyword evidence="5" id="KW-1133">Transmembrane helix</keyword>
<feature type="disulfide bond" description="Redox-active" evidence="4">
    <location>
        <begin position="99"/>
        <end position="103"/>
    </location>
</feature>
<dbReference type="GO" id="GO:0046872">
    <property type="term" value="F:metal ion binding"/>
    <property type="evidence" value="ECO:0007669"/>
    <property type="project" value="UniProtKB-KW"/>
</dbReference>
<dbReference type="Pfam" id="PF02630">
    <property type="entry name" value="SCO1-SenC"/>
    <property type="match status" value="1"/>
</dbReference>
<dbReference type="PROSITE" id="PS51352">
    <property type="entry name" value="THIOREDOXIN_2"/>
    <property type="match status" value="1"/>
</dbReference>
<dbReference type="KEGG" id="rca:Rcas_1572"/>
<dbReference type="PANTHER" id="PTHR12151">
    <property type="entry name" value="ELECTRON TRANSPORT PROTIN SCO1/SENC FAMILY MEMBER"/>
    <property type="match status" value="1"/>
</dbReference>
<dbReference type="OrthoDB" id="5296507at2"/>
<dbReference type="PANTHER" id="PTHR12151:SF25">
    <property type="entry name" value="LINALOOL DEHYDRATASE_ISOMERASE DOMAIN-CONTAINING PROTEIN"/>
    <property type="match status" value="1"/>
</dbReference>
<evidence type="ECO:0000256" key="1">
    <source>
        <dbReference type="ARBA" id="ARBA00010996"/>
    </source>
</evidence>
<dbReference type="InterPro" id="IPR003782">
    <property type="entry name" value="SCO1/SenC"/>
</dbReference>
<feature type="transmembrane region" description="Helical" evidence="5">
    <location>
        <begin position="34"/>
        <end position="54"/>
    </location>
</feature>
<evidence type="ECO:0000259" key="6">
    <source>
        <dbReference type="PROSITE" id="PS51352"/>
    </source>
</evidence>
<dbReference type="STRING" id="383372.Rcas_1572"/>
<dbReference type="InterPro" id="IPR013766">
    <property type="entry name" value="Thioredoxin_domain"/>
</dbReference>
<evidence type="ECO:0000256" key="3">
    <source>
        <dbReference type="PIRSR" id="PIRSR603782-1"/>
    </source>
</evidence>
<keyword evidence="4" id="KW-1015">Disulfide bond</keyword>
<feature type="binding site" evidence="3">
    <location>
        <position position="103"/>
    </location>
    <ligand>
        <name>Cu cation</name>
        <dbReference type="ChEBI" id="CHEBI:23378"/>
    </ligand>
</feature>
<evidence type="ECO:0000256" key="2">
    <source>
        <dbReference type="ARBA" id="ARBA00023008"/>
    </source>
</evidence>
<dbReference type="Gene3D" id="3.40.30.10">
    <property type="entry name" value="Glutaredoxin"/>
    <property type="match status" value="1"/>
</dbReference>
<feature type="binding site" evidence="3">
    <location>
        <position position="99"/>
    </location>
    <ligand>
        <name>Cu cation</name>
        <dbReference type="ChEBI" id="CHEBI:23378"/>
    </ligand>
</feature>
<comment type="similarity">
    <text evidence="1">Belongs to the SCO1/2 family.</text>
</comment>
<accession>A7NJJ5</accession>
<protein>
    <submittedName>
        <fullName evidence="7">Electron transport protein SCO1/SenC</fullName>
    </submittedName>
</protein>
<dbReference type="eggNOG" id="COG1999">
    <property type="taxonomic scope" value="Bacteria"/>
</dbReference>
<dbReference type="RefSeq" id="WP_012120093.1">
    <property type="nucleotide sequence ID" value="NC_009767.1"/>
</dbReference>
<keyword evidence="5" id="KW-0812">Transmembrane</keyword>
<dbReference type="EMBL" id="CP000804">
    <property type="protein sequence ID" value="ABU57665.1"/>
    <property type="molecule type" value="Genomic_DNA"/>
</dbReference>
<keyword evidence="5" id="KW-0472">Membrane</keyword>
<evidence type="ECO:0000256" key="5">
    <source>
        <dbReference type="SAM" id="Phobius"/>
    </source>
</evidence>
<dbReference type="Proteomes" id="UP000000263">
    <property type="component" value="Chromosome"/>
</dbReference>
<dbReference type="CDD" id="cd02968">
    <property type="entry name" value="SCO"/>
    <property type="match status" value="1"/>
</dbReference>